<comment type="caution">
    <text evidence="2">The sequence shown here is derived from an EMBL/GenBank/DDBJ whole genome shotgun (WGS) entry which is preliminary data.</text>
</comment>
<dbReference type="InterPro" id="IPR002575">
    <property type="entry name" value="Aminoglycoside_PTrfase"/>
</dbReference>
<dbReference type="SUPFAM" id="SSF56112">
    <property type="entry name" value="Protein kinase-like (PK-like)"/>
    <property type="match status" value="1"/>
</dbReference>
<dbReference type="Gene3D" id="3.90.1200.10">
    <property type="match status" value="1"/>
</dbReference>
<accession>A0A7W7F729</accession>
<gene>
    <name evidence="2" type="ORF">GGQ98_001816</name>
</gene>
<dbReference type="Gene3D" id="3.30.200.20">
    <property type="entry name" value="Phosphorylase Kinase, domain 1"/>
    <property type="match status" value="1"/>
</dbReference>
<keyword evidence="3" id="KW-1185">Reference proteome</keyword>
<feature type="domain" description="Aminoglycoside phosphotransferase" evidence="1">
    <location>
        <begin position="24"/>
        <end position="259"/>
    </location>
</feature>
<dbReference type="InterPro" id="IPR011009">
    <property type="entry name" value="Kinase-like_dom_sf"/>
</dbReference>
<name>A0A7W7F729_9SPHN</name>
<dbReference type="Pfam" id="PF01636">
    <property type="entry name" value="APH"/>
    <property type="match status" value="1"/>
</dbReference>
<dbReference type="RefSeq" id="WP_184068301.1">
    <property type="nucleotide sequence ID" value="NZ_JACHNZ010000018.1"/>
</dbReference>
<dbReference type="Proteomes" id="UP000566324">
    <property type="component" value="Unassembled WGS sequence"/>
</dbReference>
<evidence type="ECO:0000313" key="2">
    <source>
        <dbReference type="EMBL" id="MBB4632197.1"/>
    </source>
</evidence>
<evidence type="ECO:0000259" key="1">
    <source>
        <dbReference type="Pfam" id="PF01636"/>
    </source>
</evidence>
<evidence type="ECO:0000313" key="3">
    <source>
        <dbReference type="Proteomes" id="UP000566324"/>
    </source>
</evidence>
<dbReference type="AlphaFoldDB" id="A0A7W7F729"/>
<reference evidence="2 3" key="1">
    <citation type="submission" date="2020-08" db="EMBL/GenBank/DDBJ databases">
        <title>Genomic Encyclopedia of Type Strains, Phase IV (KMG-IV): sequencing the most valuable type-strain genomes for metagenomic binning, comparative biology and taxonomic classification.</title>
        <authorList>
            <person name="Goeker M."/>
        </authorList>
    </citation>
    <scope>NUCLEOTIDE SEQUENCE [LARGE SCALE GENOMIC DNA]</scope>
    <source>
        <strain evidence="2 3">DSM 17328</strain>
    </source>
</reference>
<sequence length="338" mass="36754">MADLNLPAGAKPFLEAHGWGGAEIAPLAGDASFRRYFRVRDGDRRAVLMDAPPPNENCAAFVAIDAYLAARGISVPQVFASDTAQGLALLEDLGDSMFVRAIDGGADEAELYRAATDVLAHLHADPMVETVGGHAVGPYAEERMAREVALVLDWHWPELKGGAADDALRASYAAAWAAVWPLARAHDDRLVQLDYHSPNLMWLPERGGLARVGVLDFQDAMRGPAAYDLVSLIQDPRRDVPPALEPALIDRYLAACPAFDREAFAASYAVLGAQRAARILGVFVRLWRRDGKPGYLKHIPRVWSLLDRNLAHPALAPVAQWFDANLPPSVRRDFTGAA</sequence>
<dbReference type="EMBL" id="JACHNZ010000018">
    <property type="protein sequence ID" value="MBB4632197.1"/>
    <property type="molecule type" value="Genomic_DNA"/>
</dbReference>
<protein>
    <recommendedName>
        <fullName evidence="1">Aminoglycoside phosphotransferase domain-containing protein</fullName>
    </recommendedName>
</protein>
<proteinExistence type="predicted"/>
<organism evidence="2 3">
    <name type="scientific">Sphingosinicella soli</name>
    <dbReference type="NCBI Taxonomy" id="333708"/>
    <lineage>
        <taxon>Bacteria</taxon>
        <taxon>Pseudomonadati</taxon>
        <taxon>Pseudomonadota</taxon>
        <taxon>Alphaproteobacteria</taxon>
        <taxon>Sphingomonadales</taxon>
        <taxon>Sphingosinicellaceae</taxon>
        <taxon>Sphingosinicella</taxon>
    </lineage>
</organism>